<protein>
    <submittedName>
        <fullName evidence="3">HesA/MoeB/ThiF family protein</fullName>
    </submittedName>
</protein>
<keyword evidence="4" id="KW-1185">Reference proteome</keyword>
<dbReference type="InterPro" id="IPR045886">
    <property type="entry name" value="ThiF/MoeB/HesA"/>
</dbReference>
<dbReference type="EMBL" id="JAAMOW010000003">
    <property type="protein sequence ID" value="NGY04390.1"/>
    <property type="molecule type" value="Genomic_DNA"/>
</dbReference>
<feature type="domain" description="THIF-type NAD/FAD binding fold" evidence="2">
    <location>
        <begin position="7"/>
        <end position="235"/>
    </location>
</feature>
<dbReference type="PANTHER" id="PTHR10953:SF240">
    <property type="entry name" value="SULFUR CARRIER PROTEIN THIS ADENYLYLTRANSFERASE"/>
    <property type="match status" value="1"/>
</dbReference>
<proteinExistence type="inferred from homology"/>
<dbReference type="Proteomes" id="UP000472676">
    <property type="component" value="Unassembled WGS sequence"/>
</dbReference>
<gene>
    <name evidence="3" type="ORF">G7Y85_06425</name>
</gene>
<dbReference type="CDD" id="cd00757">
    <property type="entry name" value="ThiF_MoeB_HesA_family"/>
    <property type="match status" value="1"/>
</dbReference>
<reference evidence="3 4" key="1">
    <citation type="journal article" date="2014" name="Int. J. Syst. Evol. Microbiol.">
        <title>Solimonas terrae sp. nov., isolated from soil.</title>
        <authorList>
            <person name="Kim S.J."/>
            <person name="Moon J.Y."/>
            <person name="Weon H.Y."/>
            <person name="Ahn J.H."/>
            <person name="Chen W.M."/>
            <person name="Kwon S.W."/>
        </authorList>
    </citation>
    <scope>NUCLEOTIDE SEQUENCE [LARGE SCALE GENOMIC DNA]</scope>
    <source>
        <strain evidence="3 4">KIS83-12</strain>
    </source>
</reference>
<dbReference type="GO" id="GO:0008146">
    <property type="term" value="F:sulfotransferase activity"/>
    <property type="evidence" value="ECO:0007669"/>
    <property type="project" value="TreeGrafter"/>
</dbReference>
<name>A0A6M2BQ22_9GAMM</name>
<dbReference type="GO" id="GO:0005829">
    <property type="term" value="C:cytosol"/>
    <property type="evidence" value="ECO:0007669"/>
    <property type="project" value="TreeGrafter"/>
</dbReference>
<dbReference type="SUPFAM" id="SSF69572">
    <property type="entry name" value="Activating enzymes of the ubiquitin-like proteins"/>
    <property type="match status" value="1"/>
</dbReference>
<dbReference type="Pfam" id="PF00899">
    <property type="entry name" value="ThiF"/>
    <property type="match status" value="1"/>
</dbReference>
<accession>A0A6M2BQ22</accession>
<evidence type="ECO:0000313" key="3">
    <source>
        <dbReference type="EMBL" id="NGY04390.1"/>
    </source>
</evidence>
<evidence type="ECO:0000256" key="1">
    <source>
        <dbReference type="ARBA" id="ARBA00009919"/>
    </source>
</evidence>
<dbReference type="GO" id="GO:0016779">
    <property type="term" value="F:nucleotidyltransferase activity"/>
    <property type="evidence" value="ECO:0007669"/>
    <property type="project" value="TreeGrafter"/>
</dbReference>
<comment type="caution">
    <text evidence="3">The sequence shown here is derived from an EMBL/GenBank/DDBJ whole genome shotgun (WGS) entry which is preliminary data.</text>
</comment>
<dbReference type="PANTHER" id="PTHR10953">
    <property type="entry name" value="UBIQUITIN-ACTIVATING ENZYME E1"/>
    <property type="match status" value="1"/>
</dbReference>
<comment type="similarity">
    <text evidence="1">Belongs to the HesA/MoeB/ThiF family.</text>
</comment>
<dbReference type="FunFam" id="3.40.50.720:FF:000080">
    <property type="entry name" value="Thiazole biosynthesis adenylyltransferase ThiF"/>
    <property type="match status" value="1"/>
</dbReference>
<evidence type="ECO:0000259" key="2">
    <source>
        <dbReference type="Pfam" id="PF00899"/>
    </source>
</evidence>
<organism evidence="3 4">
    <name type="scientific">Solimonas terrae</name>
    <dbReference type="NCBI Taxonomy" id="1396819"/>
    <lineage>
        <taxon>Bacteria</taxon>
        <taxon>Pseudomonadati</taxon>
        <taxon>Pseudomonadota</taxon>
        <taxon>Gammaproteobacteria</taxon>
        <taxon>Nevskiales</taxon>
        <taxon>Nevskiaceae</taxon>
        <taxon>Solimonas</taxon>
    </lineage>
</organism>
<dbReference type="RefSeq" id="WP_166253677.1">
    <property type="nucleotide sequence ID" value="NZ_JAAMOW010000003.1"/>
</dbReference>
<dbReference type="Gene3D" id="3.40.50.720">
    <property type="entry name" value="NAD(P)-binding Rossmann-like Domain"/>
    <property type="match status" value="1"/>
</dbReference>
<dbReference type="InterPro" id="IPR000594">
    <property type="entry name" value="ThiF_NAD_FAD-bd"/>
</dbReference>
<evidence type="ECO:0000313" key="4">
    <source>
        <dbReference type="Proteomes" id="UP000472676"/>
    </source>
</evidence>
<dbReference type="AlphaFoldDB" id="A0A6M2BQ22"/>
<dbReference type="InterPro" id="IPR035985">
    <property type="entry name" value="Ubiquitin-activating_enz"/>
</dbReference>
<dbReference type="GO" id="GO:0004792">
    <property type="term" value="F:thiosulfate-cyanide sulfurtransferase activity"/>
    <property type="evidence" value="ECO:0007669"/>
    <property type="project" value="TreeGrafter"/>
</dbReference>
<sequence length="245" mass="26142">MSDFARYSRQVVLREVGVNGQQLLRDSTALVIGLGGLGATAASHLAAAGIGRLLLCDRDRVELGNLQRQVLYRQGDVGRAKTEAARAQLAALNRDVEIETFDADAGLAAVRDADIVLDCTDNFPARYAINQACVAARRPLVSGAAIRFEGQLAVFDGVGGACYRCLYADDGEAAETCEEAGILGPVVATIGSLQALAALKWLLGRRDDAGKLQTWDALQMQWRVHRIPADPDCPVCGGPHRGDKQ</sequence>
<dbReference type="GO" id="GO:0008641">
    <property type="term" value="F:ubiquitin-like modifier activating enzyme activity"/>
    <property type="evidence" value="ECO:0007669"/>
    <property type="project" value="InterPro"/>
</dbReference>